<keyword evidence="4 8" id="KW-0479">Metal-binding</keyword>
<sequence length="152" mass="16878">MQEVSHEYFMREALKEAQRAFEMDEVPIGAVVVKDGRVIARAHNMREITQDATAHAEVLAIRQACEAVGLWRLIGCSLYVTLEPCPMCAGAIILARLDRVVFGAWDPKAGAAGSVVDLFGVERFNHHPEVVPGVLAEECSSLLKEFFRKKRL</sequence>
<dbReference type="NCBIfam" id="NF008113">
    <property type="entry name" value="PRK10860.1"/>
    <property type="match status" value="1"/>
</dbReference>
<organism evidence="10 11">
    <name type="scientific">Fervidicola ferrireducens</name>
    <dbReference type="NCBI Taxonomy" id="520764"/>
    <lineage>
        <taxon>Bacteria</taxon>
        <taxon>Bacillati</taxon>
        <taxon>Bacillota</taxon>
        <taxon>Clostridia</taxon>
        <taxon>Thermosediminibacterales</taxon>
        <taxon>Thermosediminibacteraceae</taxon>
        <taxon>Fervidicola</taxon>
    </lineage>
</organism>
<dbReference type="InterPro" id="IPR028883">
    <property type="entry name" value="tRNA_aden_deaminase"/>
</dbReference>
<dbReference type="Gene3D" id="3.40.140.10">
    <property type="entry name" value="Cytidine Deaminase, domain 2"/>
    <property type="match status" value="1"/>
</dbReference>
<dbReference type="InterPro" id="IPR016193">
    <property type="entry name" value="Cytidine_deaminase-like"/>
</dbReference>
<keyword evidence="5 8" id="KW-0378">Hydrolase</keyword>
<dbReference type="PROSITE" id="PS00903">
    <property type="entry name" value="CYT_DCMP_DEAMINASES_1"/>
    <property type="match status" value="1"/>
</dbReference>
<protein>
    <recommendedName>
        <fullName evidence="8">tRNA-specific adenosine deaminase</fullName>
        <ecNumber evidence="8">3.5.4.33</ecNumber>
    </recommendedName>
</protein>
<evidence type="ECO:0000256" key="6">
    <source>
        <dbReference type="ARBA" id="ARBA00022833"/>
    </source>
</evidence>
<dbReference type="EC" id="3.5.4.33" evidence="8"/>
<dbReference type="PROSITE" id="PS51747">
    <property type="entry name" value="CYT_DCMP_DEAMINASES_2"/>
    <property type="match status" value="1"/>
</dbReference>
<dbReference type="PANTHER" id="PTHR11079:SF202">
    <property type="entry name" value="TRNA-SPECIFIC ADENOSINE DEAMINASE"/>
    <property type="match status" value="1"/>
</dbReference>
<evidence type="ECO:0000313" key="10">
    <source>
        <dbReference type="EMBL" id="KXG76707.1"/>
    </source>
</evidence>
<dbReference type="SUPFAM" id="SSF53927">
    <property type="entry name" value="Cytidine deaminase-like"/>
    <property type="match status" value="1"/>
</dbReference>
<dbReference type="PATRIC" id="fig|520764.3.peg.1597"/>
<reference evidence="10 11" key="1">
    <citation type="submission" date="2015-12" db="EMBL/GenBank/DDBJ databases">
        <title>Draft genome sequnece of Fervidicola ferrireducens strain Y170.</title>
        <authorList>
            <person name="Patel B.K."/>
        </authorList>
    </citation>
    <scope>NUCLEOTIDE SEQUENCE [LARGE SCALE GENOMIC DNA]</scope>
    <source>
        <strain evidence="10 11">Y170</strain>
    </source>
</reference>
<comment type="cofactor">
    <cofactor evidence="8">
        <name>Zn(2+)</name>
        <dbReference type="ChEBI" id="CHEBI:29105"/>
    </cofactor>
    <text evidence="8">Binds 1 zinc ion per subunit.</text>
</comment>
<comment type="subunit">
    <text evidence="2 8">Homodimer.</text>
</comment>
<comment type="catalytic activity">
    <reaction evidence="7 8">
        <text>adenosine(34) in tRNA + H2O + H(+) = inosine(34) in tRNA + NH4(+)</text>
        <dbReference type="Rhea" id="RHEA:43168"/>
        <dbReference type="Rhea" id="RHEA-COMP:10373"/>
        <dbReference type="Rhea" id="RHEA-COMP:10374"/>
        <dbReference type="ChEBI" id="CHEBI:15377"/>
        <dbReference type="ChEBI" id="CHEBI:15378"/>
        <dbReference type="ChEBI" id="CHEBI:28938"/>
        <dbReference type="ChEBI" id="CHEBI:74411"/>
        <dbReference type="ChEBI" id="CHEBI:82852"/>
        <dbReference type="EC" id="3.5.4.33"/>
    </reaction>
</comment>
<feature type="domain" description="CMP/dCMP-type deaminase" evidence="9">
    <location>
        <begin position="4"/>
        <end position="116"/>
    </location>
</feature>
<dbReference type="GO" id="GO:0002100">
    <property type="term" value="P:tRNA wobble adenosine to inosine editing"/>
    <property type="evidence" value="ECO:0007669"/>
    <property type="project" value="UniProtKB-UniRule"/>
</dbReference>
<feature type="binding site" evidence="8">
    <location>
        <position position="85"/>
    </location>
    <ligand>
        <name>Zn(2+)</name>
        <dbReference type="ChEBI" id="CHEBI:29105"/>
        <note>catalytic</note>
    </ligand>
</feature>
<proteinExistence type="inferred from homology"/>
<dbReference type="RefSeq" id="WP_083515112.1">
    <property type="nucleotide sequence ID" value="NZ_LOED01000017.1"/>
</dbReference>
<evidence type="ECO:0000256" key="1">
    <source>
        <dbReference type="ARBA" id="ARBA00010669"/>
    </source>
</evidence>
<evidence type="ECO:0000256" key="5">
    <source>
        <dbReference type="ARBA" id="ARBA00022801"/>
    </source>
</evidence>
<dbReference type="STRING" id="520764.AN618_14830"/>
<dbReference type="InterPro" id="IPR016192">
    <property type="entry name" value="APOBEC/CMP_deaminase_Zn-bd"/>
</dbReference>
<dbReference type="Pfam" id="PF14437">
    <property type="entry name" value="MafB19-deam"/>
    <property type="match status" value="1"/>
</dbReference>
<feature type="binding site" evidence="8">
    <location>
        <position position="55"/>
    </location>
    <ligand>
        <name>Zn(2+)</name>
        <dbReference type="ChEBI" id="CHEBI:29105"/>
        <note>catalytic</note>
    </ligand>
</feature>
<dbReference type="EMBL" id="LOED01000017">
    <property type="protein sequence ID" value="KXG76707.1"/>
    <property type="molecule type" value="Genomic_DNA"/>
</dbReference>
<dbReference type="InParanoid" id="A0A140L832"/>
<evidence type="ECO:0000256" key="3">
    <source>
        <dbReference type="ARBA" id="ARBA00022694"/>
    </source>
</evidence>
<evidence type="ECO:0000259" key="9">
    <source>
        <dbReference type="PROSITE" id="PS51747"/>
    </source>
</evidence>
<dbReference type="GO" id="GO:0052717">
    <property type="term" value="F:tRNA-specific adenosine-34 deaminase activity"/>
    <property type="evidence" value="ECO:0007669"/>
    <property type="project" value="UniProtKB-UniRule"/>
</dbReference>
<dbReference type="GO" id="GO:0008270">
    <property type="term" value="F:zinc ion binding"/>
    <property type="evidence" value="ECO:0007669"/>
    <property type="project" value="UniProtKB-UniRule"/>
</dbReference>
<keyword evidence="6 8" id="KW-0862">Zinc</keyword>
<gene>
    <name evidence="10" type="primary">tadA_2</name>
    <name evidence="8" type="synonym">tadA</name>
    <name evidence="10" type="ORF">AN618_14830</name>
</gene>
<dbReference type="HAMAP" id="MF_00972">
    <property type="entry name" value="tRNA_aden_deaminase"/>
    <property type="match status" value="1"/>
</dbReference>
<comment type="caution">
    <text evidence="10">The sequence shown here is derived from an EMBL/GenBank/DDBJ whole genome shotgun (WGS) entry which is preliminary data.</text>
</comment>
<evidence type="ECO:0000256" key="7">
    <source>
        <dbReference type="ARBA" id="ARBA00048045"/>
    </source>
</evidence>
<dbReference type="FunCoup" id="A0A140L832">
    <property type="interactions" value="237"/>
</dbReference>
<dbReference type="AlphaFoldDB" id="A0A140L832"/>
<dbReference type="InterPro" id="IPR002125">
    <property type="entry name" value="CMP_dCMP_dom"/>
</dbReference>
<comment type="similarity">
    <text evidence="1">Belongs to the cytidine and deoxycytidylate deaminase family. ADAT2 subfamily.</text>
</comment>
<feature type="active site" description="Proton donor" evidence="8">
    <location>
        <position position="57"/>
    </location>
</feature>
<dbReference type="InterPro" id="IPR058535">
    <property type="entry name" value="MafB19-deam"/>
</dbReference>
<accession>A0A140L832</accession>
<dbReference type="Proteomes" id="UP000070427">
    <property type="component" value="Unassembled WGS sequence"/>
</dbReference>
<dbReference type="PANTHER" id="PTHR11079">
    <property type="entry name" value="CYTOSINE DEAMINASE FAMILY MEMBER"/>
    <property type="match status" value="1"/>
</dbReference>
<evidence type="ECO:0000256" key="8">
    <source>
        <dbReference type="HAMAP-Rule" id="MF_00972"/>
    </source>
</evidence>
<dbReference type="FunFam" id="3.40.140.10:FF:000005">
    <property type="entry name" value="tRNA-specific adenosine deaminase"/>
    <property type="match status" value="1"/>
</dbReference>
<evidence type="ECO:0000256" key="4">
    <source>
        <dbReference type="ARBA" id="ARBA00022723"/>
    </source>
</evidence>
<dbReference type="CDD" id="cd01285">
    <property type="entry name" value="nucleoside_deaminase"/>
    <property type="match status" value="1"/>
</dbReference>
<evidence type="ECO:0000256" key="2">
    <source>
        <dbReference type="ARBA" id="ARBA00011738"/>
    </source>
</evidence>
<keyword evidence="11" id="KW-1185">Reference proteome</keyword>
<keyword evidence="3 8" id="KW-0819">tRNA processing</keyword>
<evidence type="ECO:0000313" key="11">
    <source>
        <dbReference type="Proteomes" id="UP000070427"/>
    </source>
</evidence>
<comment type="function">
    <text evidence="8">Catalyzes the deamination of adenosine to inosine at the wobble position 34 of tRNA(Arg2).</text>
</comment>
<feature type="binding site" evidence="8">
    <location>
        <position position="88"/>
    </location>
    <ligand>
        <name>Zn(2+)</name>
        <dbReference type="ChEBI" id="CHEBI:29105"/>
        <note>catalytic</note>
    </ligand>
</feature>
<dbReference type="OrthoDB" id="9802676at2"/>
<name>A0A140L832_9FIRM</name>